<organism evidence="7 8">
    <name type="scientific">Lentzea sokolovensis</name>
    <dbReference type="NCBI Taxonomy" id="3095429"/>
    <lineage>
        <taxon>Bacteria</taxon>
        <taxon>Bacillati</taxon>
        <taxon>Actinomycetota</taxon>
        <taxon>Actinomycetes</taxon>
        <taxon>Pseudonocardiales</taxon>
        <taxon>Pseudonocardiaceae</taxon>
        <taxon>Lentzea</taxon>
    </lineage>
</organism>
<dbReference type="InterPro" id="IPR011990">
    <property type="entry name" value="TPR-like_helical_dom_sf"/>
</dbReference>
<name>A0ABU4V7H4_9PSEU</name>
<dbReference type="RefSeq" id="WP_319978973.1">
    <property type="nucleotide sequence ID" value="NZ_JAXAVU010000013.1"/>
</dbReference>
<comment type="caution">
    <text evidence="7">The sequence shown here is derived from an EMBL/GenBank/DDBJ whole genome shotgun (WGS) entry which is preliminary data.</text>
</comment>
<protein>
    <submittedName>
        <fullName evidence="7">BTAD domain-containing putative transcriptional regulator</fullName>
    </submittedName>
</protein>
<dbReference type="Gene3D" id="3.40.50.300">
    <property type="entry name" value="P-loop containing nucleotide triphosphate hydrolases"/>
    <property type="match status" value="1"/>
</dbReference>
<comment type="similarity">
    <text evidence="1">Belongs to the AfsR/DnrI/RedD regulatory family.</text>
</comment>
<feature type="DNA-binding region" description="OmpR/PhoB-type" evidence="5">
    <location>
        <begin position="1"/>
        <end position="87"/>
    </location>
</feature>
<evidence type="ECO:0000259" key="6">
    <source>
        <dbReference type="PROSITE" id="PS51755"/>
    </source>
</evidence>
<dbReference type="Proteomes" id="UP001285352">
    <property type="component" value="Unassembled WGS sequence"/>
</dbReference>
<keyword evidence="8" id="KW-1185">Reference proteome</keyword>
<dbReference type="InterPro" id="IPR016032">
    <property type="entry name" value="Sig_transdc_resp-reg_C-effctor"/>
</dbReference>
<dbReference type="SUPFAM" id="SSF46894">
    <property type="entry name" value="C-terminal effector domain of the bipartite response regulators"/>
    <property type="match status" value="1"/>
</dbReference>
<dbReference type="InterPro" id="IPR019734">
    <property type="entry name" value="TPR_rpt"/>
</dbReference>
<dbReference type="InterPro" id="IPR001867">
    <property type="entry name" value="OmpR/PhoB-type_DNA-bd"/>
</dbReference>
<dbReference type="Pfam" id="PF00486">
    <property type="entry name" value="Trans_reg_C"/>
    <property type="match status" value="1"/>
</dbReference>
<keyword evidence="2" id="KW-0805">Transcription regulation</keyword>
<dbReference type="InterPro" id="IPR036388">
    <property type="entry name" value="WH-like_DNA-bd_sf"/>
</dbReference>
<evidence type="ECO:0000256" key="4">
    <source>
        <dbReference type="ARBA" id="ARBA00023163"/>
    </source>
</evidence>
<keyword evidence="3 5" id="KW-0238">DNA-binding</keyword>
<evidence type="ECO:0000313" key="7">
    <source>
        <dbReference type="EMBL" id="MDX8146898.1"/>
    </source>
</evidence>
<reference evidence="7 8" key="1">
    <citation type="submission" date="2023-11" db="EMBL/GenBank/DDBJ databases">
        <title>Lentzea sokolovensis, sp. nov., Lentzea kristufkii, sp. nov., and Lentzea miocenensis, sp. nov., rare actinobacteria from Sokolov Coal Basin, Miocene lacustrine sediment, Czech Republic.</title>
        <authorList>
            <person name="Lara A."/>
            <person name="Kotroba L."/>
            <person name="Nouioui I."/>
            <person name="Neumann-Schaal M."/>
            <person name="Mast Y."/>
            <person name="Chronakova A."/>
        </authorList>
    </citation>
    <scope>NUCLEOTIDE SEQUENCE [LARGE SCALE GENOMIC DNA]</scope>
    <source>
        <strain evidence="7 8">BCCO 10_0061</strain>
    </source>
</reference>
<accession>A0ABU4V7H4</accession>
<sequence>MLRLLGEVSAGAVDLGPPRQRCVLAALAVDAGKVVPVERLVERVWGVDAAPRSRTTLHSYVSRLRRAVAGIGGLEIAHRSGGYVLTGDAIDLLRFQDLRARAREGDAIGLLTQALALWRAEALTGLDGEWVREERDRLEQERLAASNELVDARLAAGEGGELVAELSARVARHPLNERVAGQYLVALHRSGRSIDALEHYRQVRERLLAELGTEPSAALRELHQRILVADPRLAAARTIPVVPRQLPSEPATFVGRRDELDRLDAVRTAAVSAIAGTGGIGKTTLALRWAHRHAGRFPDGQLFVDLRGFSPTEEPMTAGEALGGLLHALSVEPGRIPACTQERAALFRSLVAGRRMVLVLDNAACTDQVVPLLPGDDECAVIITSRNRLPGLITRHAAQHLLLSELTEAEGRALLTDRLGAGRLEAEPLATDRLIAVCGGFPLALSIVAAHAQMRQGLPLATLAAELDEAVIDVLDSEEPSASLPAVLSWSLRALCPRLRDAFALLGIAPGPDIGLAASVNLLGVAPARARQVLRALEEASLLHQDVPGRWRMHDLVRAYATTVAQDLPERVREDASRRVLDHYVQAARVAEEVMDQICFPSPLDHVTGDVHLDPVPDDATAQAWFEAEFACLVAAQQCALDQRRYAVTWLLAWHLHTFTVRRGLVRARLTTWRLAAKAAGHLDDPAVLANTERMTGVAHISLGHHEIAVEHLHRALALAEHCDDTVHLAGVHYSLGVAWGQQDPRQALTHARQALELYRAVGEPRWEARALAQMGWHAAALGQLDAARGYSRLALTRHRRHGFRTGEAAVLTCLGLVAHRRGHYEESARHYEESIAVVRELGHLLGLADGLERLGHTLVALGRHSRAEAVWREALGIYLHRGMKAETERVHDLLTR</sequence>
<dbReference type="InterPro" id="IPR051677">
    <property type="entry name" value="AfsR-DnrI-RedD_regulator"/>
</dbReference>
<evidence type="ECO:0000256" key="3">
    <source>
        <dbReference type="ARBA" id="ARBA00023125"/>
    </source>
</evidence>
<dbReference type="CDD" id="cd15831">
    <property type="entry name" value="BTAD"/>
    <property type="match status" value="1"/>
</dbReference>
<dbReference type="InterPro" id="IPR005158">
    <property type="entry name" value="BTAD"/>
</dbReference>
<dbReference type="PROSITE" id="PS51755">
    <property type="entry name" value="OMPR_PHOB"/>
    <property type="match status" value="1"/>
</dbReference>
<dbReference type="SUPFAM" id="SSF52540">
    <property type="entry name" value="P-loop containing nucleoside triphosphate hydrolases"/>
    <property type="match status" value="1"/>
</dbReference>
<dbReference type="Pfam" id="PF03704">
    <property type="entry name" value="BTAD"/>
    <property type="match status" value="1"/>
</dbReference>
<dbReference type="InterPro" id="IPR027417">
    <property type="entry name" value="P-loop_NTPase"/>
</dbReference>
<dbReference type="SMART" id="SM00028">
    <property type="entry name" value="TPR"/>
    <property type="match status" value="5"/>
</dbReference>
<evidence type="ECO:0000313" key="8">
    <source>
        <dbReference type="Proteomes" id="UP001285352"/>
    </source>
</evidence>
<dbReference type="SUPFAM" id="SSF48452">
    <property type="entry name" value="TPR-like"/>
    <property type="match status" value="2"/>
</dbReference>
<gene>
    <name evidence="7" type="ORF">SK854_32620</name>
</gene>
<proteinExistence type="inferred from homology"/>
<dbReference type="SMART" id="SM00862">
    <property type="entry name" value="Trans_reg_C"/>
    <property type="match status" value="1"/>
</dbReference>
<evidence type="ECO:0000256" key="1">
    <source>
        <dbReference type="ARBA" id="ARBA00005820"/>
    </source>
</evidence>
<dbReference type="EMBL" id="JAXAVU010000013">
    <property type="protein sequence ID" value="MDX8146898.1"/>
    <property type="molecule type" value="Genomic_DNA"/>
</dbReference>
<dbReference type="SMART" id="SM01043">
    <property type="entry name" value="BTAD"/>
    <property type="match status" value="1"/>
</dbReference>
<dbReference type="Gene3D" id="1.10.10.10">
    <property type="entry name" value="Winged helix-like DNA-binding domain superfamily/Winged helix DNA-binding domain"/>
    <property type="match status" value="1"/>
</dbReference>
<dbReference type="PRINTS" id="PR00364">
    <property type="entry name" value="DISEASERSIST"/>
</dbReference>
<evidence type="ECO:0000256" key="2">
    <source>
        <dbReference type="ARBA" id="ARBA00023015"/>
    </source>
</evidence>
<reference evidence="7 8" key="2">
    <citation type="submission" date="2023-11" db="EMBL/GenBank/DDBJ databases">
        <authorList>
            <person name="Lara A.C."/>
            <person name="Chronakova A."/>
        </authorList>
    </citation>
    <scope>NUCLEOTIDE SEQUENCE [LARGE SCALE GENOMIC DNA]</scope>
    <source>
        <strain evidence="7 8">BCCO 10_0061</strain>
    </source>
</reference>
<keyword evidence="4" id="KW-0804">Transcription</keyword>
<dbReference type="PANTHER" id="PTHR35807">
    <property type="entry name" value="TRANSCRIPTIONAL REGULATOR REDD-RELATED"/>
    <property type="match status" value="1"/>
</dbReference>
<dbReference type="Pfam" id="PF13424">
    <property type="entry name" value="TPR_12"/>
    <property type="match status" value="1"/>
</dbReference>
<evidence type="ECO:0000256" key="5">
    <source>
        <dbReference type="PROSITE-ProRule" id="PRU01091"/>
    </source>
</evidence>
<dbReference type="PANTHER" id="PTHR35807:SF1">
    <property type="entry name" value="TRANSCRIPTIONAL REGULATOR REDD"/>
    <property type="match status" value="1"/>
</dbReference>
<feature type="domain" description="OmpR/PhoB-type" evidence="6">
    <location>
        <begin position="1"/>
        <end position="87"/>
    </location>
</feature>
<dbReference type="Gene3D" id="1.25.40.10">
    <property type="entry name" value="Tetratricopeptide repeat domain"/>
    <property type="match status" value="2"/>
</dbReference>